<evidence type="ECO:0000313" key="2">
    <source>
        <dbReference type="Proteomes" id="UP000054815"/>
    </source>
</evidence>
<dbReference type="Proteomes" id="UP000054815">
    <property type="component" value="Unassembled WGS sequence"/>
</dbReference>
<gene>
    <name evidence="1" type="ORF">T4E_12065</name>
</gene>
<dbReference type="EMBL" id="JYDU01000332">
    <property type="protein sequence ID" value="KRX86832.1"/>
    <property type="molecule type" value="Genomic_DNA"/>
</dbReference>
<protein>
    <submittedName>
        <fullName evidence="1">Uncharacterized protein</fullName>
    </submittedName>
</protein>
<proteinExistence type="predicted"/>
<sequence length="96" mass="11514">MAKKPEYFPFFTCHLRQIEFLQAPSPQRSSTKRHRYLHTMEHLRPRLGRRNDLEKLLQPCTFPKMYWFGACLLYTSWEMCMVEAVFRGRCDAPTLA</sequence>
<accession>A0A0V0XFR1</accession>
<organism evidence="1 2">
    <name type="scientific">Trichinella pseudospiralis</name>
    <name type="common">Parasitic roundworm</name>
    <dbReference type="NCBI Taxonomy" id="6337"/>
    <lineage>
        <taxon>Eukaryota</taxon>
        <taxon>Metazoa</taxon>
        <taxon>Ecdysozoa</taxon>
        <taxon>Nematoda</taxon>
        <taxon>Enoplea</taxon>
        <taxon>Dorylaimia</taxon>
        <taxon>Trichinellida</taxon>
        <taxon>Trichinellidae</taxon>
        <taxon>Trichinella</taxon>
    </lineage>
</organism>
<reference evidence="1 2" key="1">
    <citation type="submission" date="2015-01" db="EMBL/GenBank/DDBJ databases">
        <title>Evolution of Trichinella species and genotypes.</title>
        <authorList>
            <person name="Korhonen P.K."/>
            <person name="Edoardo P."/>
            <person name="Giuseppe L.R."/>
            <person name="Gasser R.B."/>
        </authorList>
    </citation>
    <scope>NUCLEOTIDE SEQUENCE [LARGE SCALE GENOMIC DNA]</scope>
    <source>
        <strain evidence="1">ISS141</strain>
    </source>
</reference>
<dbReference type="AlphaFoldDB" id="A0A0V0XFR1"/>
<name>A0A0V0XFR1_TRIPS</name>
<evidence type="ECO:0000313" key="1">
    <source>
        <dbReference type="EMBL" id="KRX86832.1"/>
    </source>
</evidence>
<comment type="caution">
    <text evidence="1">The sequence shown here is derived from an EMBL/GenBank/DDBJ whole genome shotgun (WGS) entry which is preliminary data.</text>
</comment>